<gene>
    <name evidence="1" type="ORF">CS062_25300</name>
</gene>
<reference evidence="1 2" key="1">
    <citation type="submission" date="2017-11" db="EMBL/GenBank/DDBJ databases">
        <title>Draft genome sequence of Mitsuaria sp. HWN-4.</title>
        <authorList>
            <person name="Gundlapally S.R."/>
        </authorList>
    </citation>
    <scope>NUCLEOTIDE SEQUENCE [LARGE SCALE GENOMIC DNA]</scope>
    <source>
        <strain evidence="1 2">HWN-4</strain>
    </source>
</reference>
<dbReference type="SUPFAM" id="SSF51283">
    <property type="entry name" value="dUTPase-like"/>
    <property type="match status" value="1"/>
</dbReference>
<dbReference type="GO" id="GO:0008829">
    <property type="term" value="F:dCTP deaminase activity"/>
    <property type="evidence" value="ECO:0007669"/>
    <property type="project" value="InterPro"/>
</dbReference>
<dbReference type="InterPro" id="IPR036157">
    <property type="entry name" value="dUTPase-like_sf"/>
</dbReference>
<dbReference type="Gene3D" id="2.70.40.10">
    <property type="match status" value="1"/>
</dbReference>
<evidence type="ECO:0000313" key="2">
    <source>
        <dbReference type="Proteomes" id="UP000231501"/>
    </source>
</evidence>
<accession>A0A2G9C1T6</accession>
<feature type="non-terminal residue" evidence="1">
    <location>
        <position position="46"/>
    </location>
</feature>
<comment type="caution">
    <text evidence="1">The sequence shown here is derived from an EMBL/GenBank/DDBJ whole genome shotgun (WGS) entry which is preliminary data.</text>
</comment>
<proteinExistence type="predicted"/>
<dbReference type="EMBL" id="PEOG01000210">
    <property type="protein sequence ID" value="PIM50390.1"/>
    <property type="molecule type" value="Genomic_DNA"/>
</dbReference>
<dbReference type="GO" id="GO:0006229">
    <property type="term" value="P:dUTP biosynthetic process"/>
    <property type="evidence" value="ECO:0007669"/>
    <property type="project" value="InterPro"/>
</dbReference>
<name>A0A2G9C1T6_9BURK</name>
<dbReference type="Proteomes" id="UP000231501">
    <property type="component" value="Unassembled WGS sequence"/>
</dbReference>
<organism evidence="1 2">
    <name type="scientific">Roseateles chitinivorans</name>
    <dbReference type="NCBI Taxonomy" id="2917965"/>
    <lineage>
        <taxon>Bacteria</taxon>
        <taxon>Pseudomonadati</taxon>
        <taxon>Pseudomonadota</taxon>
        <taxon>Betaproteobacteria</taxon>
        <taxon>Burkholderiales</taxon>
        <taxon>Sphaerotilaceae</taxon>
        <taxon>Roseateles</taxon>
    </lineage>
</organism>
<keyword evidence="2" id="KW-1185">Reference proteome</keyword>
<evidence type="ECO:0000313" key="1">
    <source>
        <dbReference type="EMBL" id="PIM50390.1"/>
    </source>
</evidence>
<protein>
    <submittedName>
        <fullName evidence="1">dCTP deaminase</fullName>
    </submittedName>
</protein>
<dbReference type="InterPro" id="IPR011962">
    <property type="entry name" value="dCTP_deaminase"/>
</dbReference>
<dbReference type="AlphaFoldDB" id="A0A2G9C1T6"/>
<sequence>MGDRWVLIEASDDDPFILEPDAFVLAATKEQLTIPHDMVAFMDGRT</sequence>
<dbReference type="Pfam" id="PF22769">
    <property type="entry name" value="DCD"/>
    <property type="match status" value="1"/>
</dbReference>